<evidence type="ECO:0000313" key="2">
    <source>
        <dbReference type="Proteomes" id="UP000215999"/>
    </source>
</evidence>
<dbReference type="EMBL" id="NOIF01000166">
    <property type="protein sequence ID" value="OZS42293.1"/>
    <property type="molecule type" value="Genomic_DNA"/>
</dbReference>
<sequence length="245" mass="28422">MSSTTDYILGLQEEEMRIWICEHLDDEDADEETPGWDELAQEWAYMQASQEEPVEFFDWYVSHSYSDIQRTFHFQIHKLRDLMDMQVAVFHEETFYKMSYAHAVTLMESFLADTVRSLILADNKYFINAINKVEALKECKFTISEIAKQKDGAQGFAITELSKIMYHNIPKVREILKAILGKSLSIDISNVCRITSLRHDIVHRDGKTTDGKLIKVDREITMEAIGHIEAFVNNVSEEIHNHQNA</sequence>
<evidence type="ECO:0008006" key="3">
    <source>
        <dbReference type="Google" id="ProtNLM"/>
    </source>
</evidence>
<gene>
    <name evidence="1" type="ORF">ASV53_19220</name>
</gene>
<reference evidence="1 2" key="1">
    <citation type="journal article" date="2016" name="Antonie Van Leeuwenhoek">
        <title>Photobacterium sanguinicancri sp. nov. isolated from marine animals.</title>
        <authorList>
            <person name="Gomez-Gil B."/>
            <person name="Roque A."/>
            <person name="Rotllant G."/>
            <person name="Romalde J.L."/>
            <person name="Doce A."/>
            <person name="Eggermont M."/>
            <person name="Defoirdt T."/>
        </authorList>
    </citation>
    <scope>NUCLEOTIDE SEQUENCE [LARGE SCALE GENOMIC DNA]</scope>
    <source>
        <strain evidence="1 2">CAIM 1827</strain>
    </source>
</reference>
<comment type="caution">
    <text evidence="1">The sequence shown here is derived from an EMBL/GenBank/DDBJ whole genome shotgun (WGS) entry which is preliminary data.</text>
</comment>
<evidence type="ECO:0000313" key="1">
    <source>
        <dbReference type="EMBL" id="OZS42293.1"/>
    </source>
</evidence>
<name>A0ABX4FTZ3_9GAMM</name>
<organism evidence="1 2">
    <name type="scientific">Photobacterium sanguinicancri</name>
    <dbReference type="NCBI Taxonomy" id="875932"/>
    <lineage>
        <taxon>Bacteria</taxon>
        <taxon>Pseudomonadati</taxon>
        <taxon>Pseudomonadota</taxon>
        <taxon>Gammaproteobacteria</taxon>
        <taxon>Vibrionales</taxon>
        <taxon>Vibrionaceae</taxon>
        <taxon>Photobacterium</taxon>
    </lineage>
</organism>
<dbReference type="RefSeq" id="WP_094958277.1">
    <property type="nucleotide sequence ID" value="NZ_NOIF01000166.1"/>
</dbReference>
<keyword evidence="2" id="KW-1185">Reference proteome</keyword>
<proteinExistence type="predicted"/>
<protein>
    <recommendedName>
        <fullName evidence="3">RiboL-PSP-HEPN domain-containing protein</fullName>
    </recommendedName>
</protein>
<accession>A0ABX4FTZ3</accession>
<dbReference type="Proteomes" id="UP000215999">
    <property type="component" value="Unassembled WGS sequence"/>
</dbReference>